<dbReference type="EMBL" id="CP009533">
    <property type="protein sequence ID" value="AIS18274.1"/>
    <property type="molecule type" value="Genomic_DNA"/>
</dbReference>
<dbReference type="InterPro" id="IPR000238">
    <property type="entry name" value="RbfA"/>
</dbReference>
<comment type="subunit">
    <text evidence="2">Monomer. Binds 30S ribosomal subunits, but not 50S ribosomal subunits or 70S ribosomes.</text>
</comment>
<protein>
    <recommendedName>
        <fullName evidence="2">Ribosome-binding factor A</fullName>
    </recommendedName>
</protein>
<evidence type="ECO:0000256" key="1">
    <source>
        <dbReference type="ARBA" id="ARBA00022517"/>
    </source>
</evidence>
<reference evidence="3 4" key="1">
    <citation type="journal article" date="2015" name="J. Biotechnol.">
        <title>Complete genome sequence of Pseudomonas rhizosphaerae IH5T (=DSM 16299T), a phosphate-solubilizing rhizobacterium for bacterial biofertilizer.</title>
        <authorList>
            <person name="Kwak Y."/>
            <person name="Jung B.K."/>
            <person name="Shin J.H."/>
        </authorList>
    </citation>
    <scope>NUCLEOTIDE SEQUENCE [LARGE SCALE GENOMIC DNA]</scope>
    <source>
        <strain evidence="3">DSM 16299</strain>
    </source>
</reference>
<keyword evidence="4" id="KW-1185">Reference proteome</keyword>
<dbReference type="Gene3D" id="3.30.300.20">
    <property type="match status" value="1"/>
</dbReference>
<dbReference type="eggNOG" id="COG0858">
    <property type="taxonomic scope" value="Bacteria"/>
</dbReference>
<dbReference type="HOGENOM" id="CLU_089475_5_0_6"/>
<dbReference type="GO" id="GO:0005829">
    <property type="term" value="C:cytosol"/>
    <property type="evidence" value="ECO:0007669"/>
    <property type="project" value="TreeGrafter"/>
</dbReference>
<proteinExistence type="inferred from homology"/>
<dbReference type="NCBIfam" id="TIGR00082">
    <property type="entry name" value="rbfA"/>
    <property type="match status" value="1"/>
</dbReference>
<evidence type="ECO:0000313" key="3">
    <source>
        <dbReference type="EMBL" id="AIS18274.1"/>
    </source>
</evidence>
<keyword evidence="2" id="KW-0963">Cytoplasm</keyword>
<dbReference type="GO" id="GO:0043024">
    <property type="term" value="F:ribosomal small subunit binding"/>
    <property type="evidence" value="ECO:0007669"/>
    <property type="project" value="TreeGrafter"/>
</dbReference>
<comment type="subcellular location">
    <subcellularLocation>
        <location evidence="2">Cytoplasm</location>
    </subcellularLocation>
</comment>
<evidence type="ECO:0000256" key="2">
    <source>
        <dbReference type="HAMAP-Rule" id="MF_00003"/>
    </source>
</evidence>
<dbReference type="InterPro" id="IPR020053">
    <property type="entry name" value="Ribosome-bd_factorA_CS"/>
</dbReference>
<dbReference type="Pfam" id="PF02033">
    <property type="entry name" value="RBFA"/>
    <property type="match status" value="1"/>
</dbReference>
<sequence length="133" mass="14813">MAKEYSRTQRIGDQMQRELAQLIRREVKDPRVGLVTITAVEVSRDVGHAKVFITVMGQDSAADIAQSIKVLNSAAGFLRMQLAKEMKLRSVPQLHFHYDESVSRGAHLSALIERAVAEDSQHPADESAKESKE</sequence>
<dbReference type="STRING" id="216142.LT40_13130"/>
<comment type="function">
    <text evidence="2">One of several proteins that assist in the late maturation steps of the functional core of the 30S ribosomal subunit. Associates with free 30S ribosomal subunits (but not with 30S subunits that are part of 70S ribosomes or polysomes). Required for efficient processing of 16S rRNA. May interact with the 5'-terminal helix region of 16S rRNA.</text>
</comment>
<dbReference type="OrthoDB" id="307788at2"/>
<name>A0A089YRL9_9PSED</name>
<accession>A0A089YRL9</accession>
<dbReference type="Proteomes" id="UP000029499">
    <property type="component" value="Chromosome"/>
</dbReference>
<dbReference type="SUPFAM" id="SSF89919">
    <property type="entry name" value="Ribosome-binding factor A, RbfA"/>
    <property type="match status" value="1"/>
</dbReference>
<keyword evidence="1 2" id="KW-0690">Ribosome biogenesis</keyword>
<dbReference type="InterPro" id="IPR015946">
    <property type="entry name" value="KH_dom-like_a/b"/>
</dbReference>
<dbReference type="HAMAP" id="MF_00003">
    <property type="entry name" value="RbfA"/>
    <property type="match status" value="1"/>
</dbReference>
<dbReference type="PANTHER" id="PTHR33515:SF1">
    <property type="entry name" value="RIBOSOME-BINDING FACTOR A, CHLOROPLASTIC-RELATED"/>
    <property type="match status" value="1"/>
</dbReference>
<gene>
    <name evidence="2" type="primary">rbfA</name>
    <name evidence="3" type="ORF">LT40_13130</name>
</gene>
<evidence type="ECO:0000313" key="4">
    <source>
        <dbReference type="Proteomes" id="UP000029499"/>
    </source>
</evidence>
<dbReference type="PROSITE" id="PS01319">
    <property type="entry name" value="RBFA"/>
    <property type="match status" value="1"/>
</dbReference>
<dbReference type="KEGG" id="prh:LT40_13130"/>
<organism evidence="3 4">
    <name type="scientific">Pseudomonas rhizosphaerae</name>
    <dbReference type="NCBI Taxonomy" id="216142"/>
    <lineage>
        <taxon>Bacteria</taxon>
        <taxon>Pseudomonadati</taxon>
        <taxon>Pseudomonadota</taxon>
        <taxon>Gammaproteobacteria</taxon>
        <taxon>Pseudomonadales</taxon>
        <taxon>Pseudomonadaceae</taxon>
        <taxon>Pseudomonas</taxon>
    </lineage>
</organism>
<dbReference type="RefSeq" id="WP_043190766.1">
    <property type="nucleotide sequence ID" value="NZ_CP009533.1"/>
</dbReference>
<comment type="similarity">
    <text evidence="2">Belongs to the RbfA family.</text>
</comment>
<dbReference type="PANTHER" id="PTHR33515">
    <property type="entry name" value="RIBOSOME-BINDING FACTOR A, CHLOROPLASTIC-RELATED"/>
    <property type="match status" value="1"/>
</dbReference>
<dbReference type="InterPro" id="IPR023799">
    <property type="entry name" value="RbfA_dom_sf"/>
</dbReference>
<dbReference type="AlphaFoldDB" id="A0A089YRL9"/>
<dbReference type="GO" id="GO:0030490">
    <property type="term" value="P:maturation of SSU-rRNA"/>
    <property type="evidence" value="ECO:0007669"/>
    <property type="project" value="UniProtKB-UniRule"/>
</dbReference>